<dbReference type="Pfam" id="PF01408">
    <property type="entry name" value="GFO_IDH_MocA"/>
    <property type="match status" value="1"/>
</dbReference>
<feature type="domain" description="GFO/IDH/MocA-like oxidoreductase" evidence="2">
    <location>
        <begin position="130"/>
        <end position="255"/>
    </location>
</feature>
<dbReference type="InterPro" id="IPR036291">
    <property type="entry name" value="NAD(P)-bd_dom_sf"/>
</dbReference>
<reference evidence="3" key="1">
    <citation type="submission" date="2020-10" db="EMBL/GenBank/DDBJ databases">
        <title>Taxonomic study of unclassified bacteria belonging to the class Ktedonobacteria.</title>
        <authorList>
            <person name="Yabe S."/>
            <person name="Wang C.M."/>
            <person name="Zheng Y."/>
            <person name="Sakai Y."/>
            <person name="Cavaletti L."/>
            <person name="Monciardini P."/>
            <person name="Donadio S."/>
        </authorList>
    </citation>
    <scope>NUCLEOTIDE SEQUENCE</scope>
    <source>
        <strain evidence="3">SOSP1-1</strain>
    </source>
</reference>
<dbReference type="EMBL" id="BNJF01000001">
    <property type="protein sequence ID" value="GHO44437.1"/>
    <property type="molecule type" value="Genomic_DNA"/>
</dbReference>
<dbReference type="RefSeq" id="WP_220193831.1">
    <property type="nucleotide sequence ID" value="NZ_BNJF01000001.1"/>
</dbReference>
<proteinExistence type="predicted"/>
<dbReference type="SUPFAM" id="SSF55347">
    <property type="entry name" value="Glyceraldehyde-3-phosphate dehydrogenase-like, C-terminal domain"/>
    <property type="match status" value="1"/>
</dbReference>
<dbReference type="AlphaFoldDB" id="A0A8J3I1C0"/>
<evidence type="ECO:0000259" key="1">
    <source>
        <dbReference type="Pfam" id="PF01408"/>
    </source>
</evidence>
<dbReference type="InterPro" id="IPR000683">
    <property type="entry name" value="Gfo/Idh/MocA-like_OxRdtase_N"/>
</dbReference>
<name>A0A8J3I1C0_9CHLR</name>
<protein>
    <submittedName>
        <fullName evidence="3">Dehydrogenase</fullName>
    </submittedName>
</protein>
<accession>A0A8J3I1C0</accession>
<dbReference type="PANTHER" id="PTHR43377">
    <property type="entry name" value="BILIVERDIN REDUCTASE A"/>
    <property type="match status" value="1"/>
</dbReference>
<dbReference type="SUPFAM" id="SSF51735">
    <property type="entry name" value="NAD(P)-binding Rossmann-fold domains"/>
    <property type="match status" value="1"/>
</dbReference>
<keyword evidence="4" id="KW-1185">Reference proteome</keyword>
<evidence type="ECO:0000259" key="2">
    <source>
        <dbReference type="Pfam" id="PF22725"/>
    </source>
</evidence>
<dbReference type="Proteomes" id="UP000612362">
    <property type="component" value="Unassembled WGS sequence"/>
</dbReference>
<dbReference type="GO" id="GO:0000166">
    <property type="term" value="F:nucleotide binding"/>
    <property type="evidence" value="ECO:0007669"/>
    <property type="project" value="InterPro"/>
</dbReference>
<dbReference type="Pfam" id="PF22725">
    <property type="entry name" value="GFO_IDH_MocA_C3"/>
    <property type="match status" value="1"/>
</dbReference>
<dbReference type="Gene3D" id="3.30.360.10">
    <property type="entry name" value="Dihydrodipicolinate Reductase, domain 2"/>
    <property type="match status" value="1"/>
</dbReference>
<dbReference type="PANTHER" id="PTHR43377:SF1">
    <property type="entry name" value="BILIVERDIN REDUCTASE A"/>
    <property type="match status" value="1"/>
</dbReference>
<evidence type="ECO:0000313" key="4">
    <source>
        <dbReference type="Proteomes" id="UP000612362"/>
    </source>
</evidence>
<comment type="caution">
    <text evidence="3">The sequence shown here is derived from an EMBL/GenBank/DDBJ whole genome shotgun (WGS) entry which is preliminary data.</text>
</comment>
<organism evidence="3 4">
    <name type="scientific">Ktedonospora formicarum</name>
    <dbReference type="NCBI Taxonomy" id="2778364"/>
    <lineage>
        <taxon>Bacteria</taxon>
        <taxon>Bacillati</taxon>
        <taxon>Chloroflexota</taxon>
        <taxon>Ktedonobacteria</taxon>
        <taxon>Ktedonobacterales</taxon>
        <taxon>Ktedonobacteraceae</taxon>
        <taxon>Ktedonospora</taxon>
    </lineage>
</organism>
<sequence>MIRVAMASFWHVHAHDYLRQAQEHPSTQIVAVWDEESERGRREAMELGVPFYDNLEEMLSKDDIDAIIVDTPTSMHREVMVAAARAGKHIFTEKVIATTAHECNEIIRVVEEARIKLTVSLPRLYEGYTLAIQELLAHNALGQLTLVRTRLSHNGALPTEQRPNGWLPDHFFDKDLCGGGALIDLGCHPMYLARLFLGMPESVSANFGYVTGKEVEDNALATLHYANGAIGVVEAGFVNRYSPFTIEIHGTEGSLFFGTPEEKLIIRSATYGDGKDWSTVIDLPTSQPRAFQQWVKHIEEDTIASTNIQMAVDLTTLMDAANQAARERRAINIADLAR</sequence>
<dbReference type="InterPro" id="IPR051450">
    <property type="entry name" value="Gfo/Idh/MocA_Oxidoreductases"/>
</dbReference>
<gene>
    <name evidence="3" type="ORF">KSX_26000</name>
</gene>
<feature type="domain" description="Gfo/Idh/MocA-like oxidoreductase N-terminal" evidence="1">
    <location>
        <begin position="15"/>
        <end position="119"/>
    </location>
</feature>
<dbReference type="Gene3D" id="3.40.50.720">
    <property type="entry name" value="NAD(P)-binding Rossmann-like Domain"/>
    <property type="match status" value="1"/>
</dbReference>
<dbReference type="InterPro" id="IPR055170">
    <property type="entry name" value="GFO_IDH_MocA-like_dom"/>
</dbReference>
<evidence type="ECO:0000313" key="3">
    <source>
        <dbReference type="EMBL" id="GHO44437.1"/>
    </source>
</evidence>